<organism evidence="2">
    <name type="scientific">Prasinoderma singulare</name>
    <dbReference type="NCBI Taxonomy" id="676789"/>
    <lineage>
        <taxon>Eukaryota</taxon>
        <taxon>Viridiplantae</taxon>
        <taxon>Prasinodermophyta</taxon>
        <taxon>Prasinodermophyceae</taxon>
        <taxon>Prasinodermales</taxon>
        <taxon>Prasinodermaceae</taxon>
        <taxon>Prasinoderma</taxon>
    </lineage>
</organism>
<dbReference type="EMBL" id="HBHY01021407">
    <property type="protein sequence ID" value="CAE0152396.1"/>
    <property type="molecule type" value="Transcribed_RNA"/>
</dbReference>
<name>A0A7S3C5G0_9VIRI</name>
<reference evidence="2" key="1">
    <citation type="submission" date="2021-01" db="EMBL/GenBank/DDBJ databases">
        <authorList>
            <person name="Corre E."/>
            <person name="Pelletier E."/>
            <person name="Niang G."/>
            <person name="Scheremetjew M."/>
            <person name="Finn R."/>
            <person name="Kale V."/>
            <person name="Holt S."/>
            <person name="Cochrane G."/>
            <person name="Meng A."/>
            <person name="Brown T."/>
            <person name="Cohen L."/>
        </authorList>
    </citation>
    <scope>NUCLEOTIDE SEQUENCE</scope>
    <source>
        <strain evidence="2">RCC927</strain>
    </source>
</reference>
<dbReference type="AlphaFoldDB" id="A0A7S3C5G0"/>
<sequence length="188" mass="19671">MAAARCDAPEPATVAPAPAPPTLETERAGLEADRAKANTDAQRLSECFSLWSGGDDYIEAGHVGEVLRAANGAKWWGLTEDTLASAVEHSGAAGARQLTLPQVMRVQARLETVVPLRDGKGAVDDACQALDPAASGAIDAGELRRLLTCLNGRNALTKDDADEFIAELSKDAQGRVLLPITDLYPPGA</sequence>
<feature type="region of interest" description="Disordered" evidence="1">
    <location>
        <begin position="1"/>
        <end position="36"/>
    </location>
</feature>
<accession>A0A7S3C5G0</accession>
<dbReference type="Gene3D" id="1.10.238.10">
    <property type="entry name" value="EF-hand"/>
    <property type="match status" value="1"/>
</dbReference>
<evidence type="ECO:0000313" key="2">
    <source>
        <dbReference type="EMBL" id="CAE0152396.1"/>
    </source>
</evidence>
<evidence type="ECO:0000256" key="1">
    <source>
        <dbReference type="SAM" id="MobiDB-lite"/>
    </source>
</evidence>
<protein>
    <recommendedName>
        <fullName evidence="3">EF-hand domain-containing protein</fullName>
    </recommendedName>
</protein>
<dbReference type="InterPro" id="IPR011992">
    <property type="entry name" value="EF-hand-dom_pair"/>
</dbReference>
<dbReference type="SUPFAM" id="SSF47473">
    <property type="entry name" value="EF-hand"/>
    <property type="match status" value="1"/>
</dbReference>
<gene>
    <name evidence="2" type="ORF">PSIN1315_LOCUS13702</name>
</gene>
<proteinExistence type="predicted"/>
<evidence type="ECO:0008006" key="3">
    <source>
        <dbReference type="Google" id="ProtNLM"/>
    </source>
</evidence>
<feature type="compositionally biased region" description="Basic and acidic residues" evidence="1">
    <location>
        <begin position="24"/>
        <end position="36"/>
    </location>
</feature>